<evidence type="ECO:0000259" key="2">
    <source>
        <dbReference type="Pfam" id="PF01936"/>
    </source>
</evidence>
<dbReference type="Gene3D" id="3.30.70.330">
    <property type="match status" value="1"/>
</dbReference>
<dbReference type="GO" id="GO:0010468">
    <property type="term" value="P:regulation of gene expression"/>
    <property type="evidence" value="ECO:0007669"/>
    <property type="project" value="InterPro"/>
</dbReference>
<feature type="compositionally biased region" description="Basic and acidic residues" evidence="1">
    <location>
        <begin position="201"/>
        <end position="212"/>
    </location>
</feature>
<reference evidence="3 4" key="1">
    <citation type="submission" date="2024-04" db="EMBL/GenBank/DDBJ databases">
        <authorList>
            <consortium name="Genoscope - CEA"/>
            <person name="William W."/>
        </authorList>
    </citation>
    <scope>NUCLEOTIDE SEQUENCE [LARGE SCALE GENOMIC DNA]</scope>
</reference>
<dbReference type="InterPro" id="IPR021139">
    <property type="entry name" value="NYN"/>
</dbReference>
<dbReference type="PANTHER" id="PTHR14379:SF3">
    <property type="entry name" value="MEIOSIS REGULATOR AND MRNA STABILITY FACTOR 1"/>
    <property type="match status" value="1"/>
</dbReference>
<dbReference type="GO" id="GO:0005777">
    <property type="term" value="C:peroxisome"/>
    <property type="evidence" value="ECO:0007669"/>
    <property type="project" value="InterPro"/>
</dbReference>
<protein>
    <recommendedName>
        <fullName evidence="2">NYN domain-containing protein</fullName>
    </recommendedName>
</protein>
<name>A0AAV2H723_LYMST</name>
<dbReference type="InterPro" id="IPR024768">
    <property type="entry name" value="Marf1"/>
</dbReference>
<dbReference type="PANTHER" id="PTHR14379">
    <property type="entry name" value="LIMKAIN B LKAP"/>
    <property type="match status" value="1"/>
</dbReference>
<dbReference type="AlphaFoldDB" id="A0AAV2H723"/>
<organism evidence="3 4">
    <name type="scientific">Lymnaea stagnalis</name>
    <name type="common">Great pond snail</name>
    <name type="synonym">Helix stagnalis</name>
    <dbReference type="NCBI Taxonomy" id="6523"/>
    <lineage>
        <taxon>Eukaryota</taxon>
        <taxon>Metazoa</taxon>
        <taxon>Spiralia</taxon>
        <taxon>Lophotrochozoa</taxon>
        <taxon>Mollusca</taxon>
        <taxon>Gastropoda</taxon>
        <taxon>Heterobranchia</taxon>
        <taxon>Euthyneura</taxon>
        <taxon>Panpulmonata</taxon>
        <taxon>Hygrophila</taxon>
        <taxon>Lymnaeoidea</taxon>
        <taxon>Lymnaeidae</taxon>
        <taxon>Lymnaea</taxon>
    </lineage>
</organism>
<evidence type="ECO:0000313" key="3">
    <source>
        <dbReference type="EMBL" id="CAL1529497.1"/>
    </source>
</evidence>
<keyword evidence="4" id="KW-1185">Reference proteome</keyword>
<dbReference type="GO" id="GO:0004540">
    <property type="term" value="F:RNA nuclease activity"/>
    <property type="evidence" value="ECO:0007669"/>
    <property type="project" value="InterPro"/>
</dbReference>
<evidence type="ECO:0000313" key="4">
    <source>
        <dbReference type="Proteomes" id="UP001497497"/>
    </source>
</evidence>
<feature type="domain" description="NYN" evidence="2">
    <location>
        <begin position="6"/>
        <end position="82"/>
    </location>
</feature>
<feature type="region of interest" description="Disordered" evidence="1">
    <location>
        <begin position="196"/>
        <end position="261"/>
    </location>
</feature>
<evidence type="ECO:0000256" key="1">
    <source>
        <dbReference type="SAM" id="MobiDB-lite"/>
    </source>
</evidence>
<dbReference type="Proteomes" id="UP001497497">
    <property type="component" value="Unassembled WGS sequence"/>
</dbReference>
<dbReference type="EMBL" id="CAXITT010000049">
    <property type="protein sequence ID" value="CAL1529497.1"/>
    <property type="molecule type" value="Genomic_DNA"/>
</dbReference>
<dbReference type="InterPro" id="IPR012677">
    <property type="entry name" value="Nucleotide-bd_a/b_plait_sf"/>
</dbReference>
<dbReference type="Pfam" id="PF01936">
    <property type="entry name" value="NYN"/>
    <property type="match status" value="1"/>
</dbReference>
<dbReference type="GO" id="GO:1905762">
    <property type="term" value="F:CCR4-NOT complex binding"/>
    <property type="evidence" value="ECO:0007669"/>
    <property type="project" value="TreeGrafter"/>
</dbReference>
<sequence>MKEDLNNGIVTVQDVPAGLKNAADEKIKLQMRNFADTHPPSSRLVLISSDINFADDVSYIRNTKKLEVILVHKPAVNETLLQHVSSSVLYTELTDGLPDRDGHVVDTDNLLVVTGYKFSSEVPRNQVKEKLESLTRRWQGSVVKCEGKFSIIKVSDIPAANEVIKTLQNEEVNGQIIQFKHLEQSEYRETIQNMMAKNKKGGGDSDTKKDNTGRVTQRKTTQDKIRAPPPQPKDSSTDQQGQQIQPLEAQNQASQMSQKSTNGRFVLEKAGIFWDMETCPVPAGSTVQDVIDAVRETCVDDNYSESELVCFCDVLRAGDTLKQLHDSMIKTVHTFADPSPVIQHSLLQFAEMVQPRSRLILISNNAAFLHLLDHHKNVKKFQIFLIHVNIDSPTLARRVSKCFTLEEIIAKDEDASADNA</sequence>
<accession>A0AAV2H723</accession>
<proteinExistence type="predicted"/>
<feature type="compositionally biased region" description="Polar residues" evidence="1">
    <location>
        <begin position="233"/>
        <end position="261"/>
    </location>
</feature>
<gene>
    <name evidence="3" type="ORF">GSLYS_00003652001</name>
</gene>
<comment type="caution">
    <text evidence="3">The sequence shown here is derived from an EMBL/GenBank/DDBJ whole genome shotgun (WGS) entry which is preliminary data.</text>
</comment>